<accession>A0AA38P3Q0</accession>
<keyword evidence="2" id="KW-1185">Reference proteome</keyword>
<evidence type="ECO:0000313" key="1">
    <source>
        <dbReference type="EMBL" id="KAJ3835600.1"/>
    </source>
</evidence>
<dbReference type="Gene3D" id="3.80.10.10">
    <property type="entry name" value="Ribonuclease Inhibitor"/>
    <property type="match status" value="1"/>
</dbReference>
<dbReference type="AlphaFoldDB" id="A0AA38P3Q0"/>
<organism evidence="1 2">
    <name type="scientific">Lentinula raphanica</name>
    <dbReference type="NCBI Taxonomy" id="153919"/>
    <lineage>
        <taxon>Eukaryota</taxon>
        <taxon>Fungi</taxon>
        <taxon>Dikarya</taxon>
        <taxon>Basidiomycota</taxon>
        <taxon>Agaricomycotina</taxon>
        <taxon>Agaricomycetes</taxon>
        <taxon>Agaricomycetidae</taxon>
        <taxon>Agaricales</taxon>
        <taxon>Marasmiineae</taxon>
        <taxon>Omphalotaceae</taxon>
        <taxon>Lentinula</taxon>
    </lineage>
</organism>
<dbReference type="InterPro" id="IPR032675">
    <property type="entry name" value="LRR_dom_sf"/>
</dbReference>
<evidence type="ECO:0008006" key="3">
    <source>
        <dbReference type="Google" id="ProtNLM"/>
    </source>
</evidence>
<reference evidence="1" key="1">
    <citation type="submission" date="2022-08" db="EMBL/GenBank/DDBJ databases">
        <authorList>
            <consortium name="DOE Joint Genome Institute"/>
            <person name="Min B."/>
            <person name="Riley R."/>
            <person name="Sierra-Patev S."/>
            <person name="Naranjo-Ortiz M."/>
            <person name="Looney B."/>
            <person name="Konkel Z."/>
            <person name="Slot J.C."/>
            <person name="Sakamoto Y."/>
            <person name="Steenwyk J.L."/>
            <person name="Rokas A."/>
            <person name="Carro J."/>
            <person name="Camarero S."/>
            <person name="Ferreira P."/>
            <person name="Molpeceres G."/>
            <person name="Ruiz-Duenas F.J."/>
            <person name="Serrano A."/>
            <person name="Henrissat B."/>
            <person name="Drula E."/>
            <person name="Hughes K.W."/>
            <person name="Mata J.L."/>
            <person name="Ishikawa N.K."/>
            <person name="Vargas-Isla R."/>
            <person name="Ushijima S."/>
            <person name="Smith C.A."/>
            <person name="Ahrendt S."/>
            <person name="Andreopoulos W."/>
            <person name="He G."/>
            <person name="Labutti K."/>
            <person name="Lipzen A."/>
            <person name="Ng V."/>
            <person name="Sandor L."/>
            <person name="Barry K."/>
            <person name="Martinez A.T."/>
            <person name="Xiao Y."/>
            <person name="Gibbons J.G."/>
            <person name="Terashima K."/>
            <person name="Hibbett D.S."/>
            <person name="Grigoriev I.V."/>
        </authorList>
    </citation>
    <scope>NUCLEOTIDE SEQUENCE</scope>
    <source>
        <strain evidence="1">TFB9207</strain>
    </source>
</reference>
<dbReference type="Proteomes" id="UP001163846">
    <property type="component" value="Unassembled WGS sequence"/>
</dbReference>
<dbReference type="EMBL" id="MU806395">
    <property type="protein sequence ID" value="KAJ3835600.1"/>
    <property type="molecule type" value="Genomic_DNA"/>
</dbReference>
<proteinExistence type="predicted"/>
<gene>
    <name evidence="1" type="ORF">F5878DRAFT_587841</name>
</gene>
<protein>
    <recommendedName>
        <fullName evidence="3">F-box domain-containing protein</fullName>
    </recommendedName>
</protein>
<evidence type="ECO:0000313" key="2">
    <source>
        <dbReference type="Proteomes" id="UP001163846"/>
    </source>
</evidence>
<dbReference type="SUPFAM" id="SSF52047">
    <property type="entry name" value="RNI-like"/>
    <property type="match status" value="1"/>
</dbReference>
<name>A0AA38P3Q0_9AGAR</name>
<comment type="caution">
    <text evidence="1">The sequence shown here is derived from an EMBL/GenBank/DDBJ whole genome shotgun (WGS) entry which is preliminary data.</text>
</comment>
<sequence>MVIPSTWDLDHSPFVEKIGTNHSPSADELLELRSILAEPYAKLERLETEIARALCEKEKLNKFIDAHRALMSPIRQIPDEVLGEIFVHCLPTDRNAIRSLDEAPLLLTTICRDWRRVALRTPRLWSSLHIFLPPDLNNQAMSRRVTGIRTWLGRSGTLPLSISLHTRSQPVRDPHRHAKTPPPDLSINNAKLLIGTITSYSHRFGDLFLSLPPSYLRLFDELSGHRSFPMLQHFRVRDADVHNGITPIWSHEEKNDDVLFAPLLARTAALRRLEVSSIYVRAGGYLDMPIDWSILTNLKLQSSVNIGLYTSEALKIMQRTPNLRHLHIMFMLSLDHGMDSTPIRRIDFPHLKSMRLEFSPSRVGFGESDINRSQVSSIFGALSTPSLKLLAISSWNGDRIINLKSIHDGSGIPFHKLETLKLAFETTPEELTECLSSAPELVSFQYKEMKIPPSFSDSHLSALTPSHKNRTPLCPKLTTIRIIFAVHMLEQMVTVTSGNILSFVRSRAKTLKTFDMFFDQDQSFAEDDLDALRKLKEDGLNVRLHYADYPVPHQDSPLCGLPSEPLPPTPMPANPKQISDMEGIYGTRYIV</sequence>